<comment type="caution">
    <text evidence="4">The sequence shown here is derived from an EMBL/GenBank/DDBJ whole genome shotgun (WGS) entry which is preliminary data.</text>
</comment>
<name>A0A4V2MNR3_9HYPH</name>
<protein>
    <submittedName>
        <fullName evidence="4">Response regulator</fullName>
    </submittedName>
</protein>
<dbReference type="PANTHER" id="PTHR44591">
    <property type="entry name" value="STRESS RESPONSE REGULATOR PROTEIN 1"/>
    <property type="match status" value="1"/>
</dbReference>
<gene>
    <name evidence="4" type="ORF">E0D97_09200</name>
</gene>
<dbReference type="InterPro" id="IPR050595">
    <property type="entry name" value="Bact_response_regulator"/>
</dbReference>
<dbReference type="PROSITE" id="PS50110">
    <property type="entry name" value="RESPONSE_REGULATORY"/>
    <property type="match status" value="1"/>
</dbReference>
<dbReference type="RefSeq" id="WP_131568087.1">
    <property type="nucleotide sequence ID" value="NZ_JAINFK010000002.1"/>
</dbReference>
<sequence>MTQRDDHNEILLVEDDAFIALDAEMSLEDAGYRIVAARSVSAALELLRTRMFLAAILDFDLGDETSKPIADKLAGKNIPFALVSGHDQSALRSEGFDNSLIFAKPSNYVAVAERLTGRRLAA</sequence>
<evidence type="ECO:0000259" key="3">
    <source>
        <dbReference type="PROSITE" id="PS50110"/>
    </source>
</evidence>
<evidence type="ECO:0000256" key="1">
    <source>
        <dbReference type="ARBA" id="ARBA00022553"/>
    </source>
</evidence>
<evidence type="ECO:0000256" key="2">
    <source>
        <dbReference type="PROSITE-ProRule" id="PRU00169"/>
    </source>
</evidence>
<keyword evidence="1 2" id="KW-0597">Phosphoprotein</keyword>
<dbReference type="SMART" id="SM00448">
    <property type="entry name" value="REC"/>
    <property type="match status" value="1"/>
</dbReference>
<dbReference type="AlphaFoldDB" id="A0A4V2MNR3"/>
<dbReference type="InterPro" id="IPR011006">
    <property type="entry name" value="CheY-like_superfamily"/>
</dbReference>
<feature type="domain" description="Response regulatory" evidence="3">
    <location>
        <begin position="9"/>
        <end position="119"/>
    </location>
</feature>
<keyword evidence="5" id="KW-1185">Reference proteome</keyword>
<dbReference type="SUPFAM" id="SSF52172">
    <property type="entry name" value="CheY-like"/>
    <property type="match status" value="1"/>
</dbReference>
<dbReference type="GO" id="GO:0000160">
    <property type="term" value="P:phosphorelay signal transduction system"/>
    <property type="evidence" value="ECO:0007669"/>
    <property type="project" value="InterPro"/>
</dbReference>
<dbReference type="PANTHER" id="PTHR44591:SF20">
    <property type="entry name" value="PROTEIN PILH"/>
    <property type="match status" value="1"/>
</dbReference>
<reference evidence="4 5" key="1">
    <citation type="journal article" date="2015" name="Antonie Van Leeuwenhoek">
        <title>Oricola cellulosilytica gen. nov., sp. nov., a cellulose-degrading bacterium of the family Phyllobacteriaceae isolated from surface seashore water, and emended descriptions of Mesorhizobium loti and Phyllobacterium myrsinacearum.</title>
        <authorList>
            <person name="Hameed A."/>
            <person name="Shahina M."/>
            <person name="Lai W.A."/>
            <person name="Lin S.Y."/>
            <person name="Young L.S."/>
            <person name="Liu Y.C."/>
            <person name="Hsu Y.H."/>
            <person name="Young C.C."/>
        </authorList>
    </citation>
    <scope>NUCLEOTIDE SEQUENCE [LARGE SCALE GENOMIC DNA]</scope>
    <source>
        <strain evidence="4 5">KCTC 52183</strain>
    </source>
</reference>
<evidence type="ECO:0000313" key="5">
    <source>
        <dbReference type="Proteomes" id="UP000291301"/>
    </source>
</evidence>
<organism evidence="4 5">
    <name type="scientific">Oricola cellulosilytica</name>
    <dbReference type="NCBI Taxonomy" id="1429082"/>
    <lineage>
        <taxon>Bacteria</taxon>
        <taxon>Pseudomonadati</taxon>
        <taxon>Pseudomonadota</taxon>
        <taxon>Alphaproteobacteria</taxon>
        <taxon>Hyphomicrobiales</taxon>
        <taxon>Ahrensiaceae</taxon>
        <taxon>Oricola</taxon>
    </lineage>
</organism>
<dbReference type="EMBL" id="SJST01000003">
    <property type="protein sequence ID" value="TCD14247.1"/>
    <property type="molecule type" value="Genomic_DNA"/>
</dbReference>
<accession>A0A4V2MNR3</accession>
<proteinExistence type="predicted"/>
<feature type="modified residue" description="4-aspartylphosphate" evidence="2">
    <location>
        <position position="58"/>
    </location>
</feature>
<dbReference type="InterPro" id="IPR001789">
    <property type="entry name" value="Sig_transdc_resp-reg_receiver"/>
</dbReference>
<dbReference type="OrthoDB" id="8018153at2"/>
<evidence type="ECO:0000313" key="4">
    <source>
        <dbReference type="EMBL" id="TCD14247.1"/>
    </source>
</evidence>
<dbReference type="Gene3D" id="3.40.50.2300">
    <property type="match status" value="1"/>
</dbReference>
<dbReference type="Proteomes" id="UP000291301">
    <property type="component" value="Unassembled WGS sequence"/>
</dbReference>